<dbReference type="SUPFAM" id="SSF55729">
    <property type="entry name" value="Acyl-CoA N-acyltransferases (Nat)"/>
    <property type="match status" value="1"/>
</dbReference>
<dbReference type="RefSeq" id="WP_102598001.1">
    <property type="nucleotide sequence ID" value="NZ_JBQDNZ010000026.1"/>
</dbReference>
<dbReference type="GO" id="GO:0016747">
    <property type="term" value="F:acyltransferase activity, transferring groups other than amino-acyl groups"/>
    <property type="evidence" value="ECO:0007669"/>
    <property type="project" value="InterPro"/>
</dbReference>
<sequence length="157" mass="17613">MSSVSENIRQDRAGDSAEVYRLARMFTPELGLGAEDFEENFQMLVNDSNWFICVAESGRGLSGYAAAQDYGPGLRTPFTVGRLHDLFVEPGTRRTGLGKKMVEEVFRWARQSSMPMMLDWQATEESISFYASFGLEADFVGDFPQCPGFTLDLRPKT</sequence>
<dbReference type="CDD" id="cd04301">
    <property type="entry name" value="NAT_SF"/>
    <property type="match status" value="1"/>
</dbReference>
<organism evidence="2 3">
    <name type="scientific">Glutamicibacter arilaitensis</name>
    <dbReference type="NCBI Taxonomy" id="256701"/>
    <lineage>
        <taxon>Bacteria</taxon>
        <taxon>Bacillati</taxon>
        <taxon>Actinomycetota</taxon>
        <taxon>Actinomycetes</taxon>
        <taxon>Micrococcales</taxon>
        <taxon>Micrococcaceae</taxon>
        <taxon>Glutamicibacter</taxon>
    </lineage>
</organism>
<dbReference type="Gene3D" id="3.40.630.30">
    <property type="match status" value="1"/>
</dbReference>
<evidence type="ECO:0000313" key="2">
    <source>
        <dbReference type="EMBL" id="PMQ21449.1"/>
    </source>
</evidence>
<dbReference type="Pfam" id="PF00583">
    <property type="entry name" value="Acetyltransf_1"/>
    <property type="match status" value="1"/>
</dbReference>
<evidence type="ECO:0000259" key="1">
    <source>
        <dbReference type="PROSITE" id="PS51186"/>
    </source>
</evidence>
<dbReference type="PROSITE" id="PS51186">
    <property type="entry name" value="GNAT"/>
    <property type="match status" value="1"/>
</dbReference>
<proteinExistence type="predicted"/>
<gene>
    <name evidence="2" type="ORF">CIK84_07865</name>
</gene>
<dbReference type="InterPro" id="IPR000182">
    <property type="entry name" value="GNAT_dom"/>
</dbReference>
<evidence type="ECO:0000313" key="3">
    <source>
        <dbReference type="Proteomes" id="UP000235739"/>
    </source>
</evidence>
<dbReference type="Proteomes" id="UP000235739">
    <property type="component" value="Unassembled WGS sequence"/>
</dbReference>
<name>A0A2N7S5N1_9MICC</name>
<protein>
    <recommendedName>
        <fullName evidence="1">N-acetyltransferase domain-containing protein</fullName>
    </recommendedName>
</protein>
<dbReference type="EMBL" id="PNQX01000001">
    <property type="protein sequence ID" value="PMQ21449.1"/>
    <property type="molecule type" value="Genomic_DNA"/>
</dbReference>
<feature type="domain" description="N-acetyltransferase" evidence="1">
    <location>
        <begin position="6"/>
        <end position="156"/>
    </location>
</feature>
<dbReference type="InterPro" id="IPR016181">
    <property type="entry name" value="Acyl_CoA_acyltransferase"/>
</dbReference>
<reference evidence="2 3" key="1">
    <citation type="journal article" date="2017" name="Elife">
        <title>Extensive horizontal gene transfer in cheese-associated bacteria.</title>
        <authorList>
            <person name="Bonham K.S."/>
            <person name="Wolfe B.E."/>
            <person name="Dutton R.J."/>
        </authorList>
    </citation>
    <scope>NUCLEOTIDE SEQUENCE [LARGE SCALE GENOMIC DNA]</scope>
    <source>
        <strain evidence="2 3">JB182</strain>
    </source>
</reference>
<accession>A0A2N7S5N1</accession>
<comment type="caution">
    <text evidence="2">The sequence shown here is derived from an EMBL/GenBank/DDBJ whole genome shotgun (WGS) entry which is preliminary data.</text>
</comment>
<dbReference type="AlphaFoldDB" id="A0A2N7S5N1"/>